<dbReference type="Gene3D" id="3.20.20.80">
    <property type="entry name" value="Glycosidases"/>
    <property type="match status" value="1"/>
</dbReference>
<gene>
    <name evidence="1" type="ORF">AMJ44_09835</name>
</gene>
<dbReference type="InterPro" id="IPR017853">
    <property type="entry name" value="GH"/>
</dbReference>
<reference evidence="1 2" key="1">
    <citation type="journal article" date="2015" name="Microbiome">
        <title>Genomic resolution of linkages in carbon, nitrogen, and sulfur cycling among widespread estuary sediment bacteria.</title>
        <authorList>
            <person name="Baker B.J."/>
            <person name="Lazar C.S."/>
            <person name="Teske A.P."/>
            <person name="Dick G.J."/>
        </authorList>
    </citation>
    <scope>NUCLEOTIDE SEQUENCE [LARGE SCALE GENOMIC DNA]</scope>
    <source>
        <strain evidence="1">DG_54_3</strain>
    </source>
</reference>
<evidence type="ECO:0000313" key="1">
    <source>
        <dbReference type="EMBL" id="KPJ65591.1"/>
    </source>
</evidence>
<dbReference type="CDD" id="cd19608">
    <property type="entry name" value="GH113_mannanase-like"/>
    <property type="match status" value="1"/>
</dbReference>
<dbReference type="Pfam" id="PF22612">
    <property type="entry name" value="GH113"/>
    <property type="match status" value="1"/>
</dbReference>
<name>A0A0S7XT47_UNCSA</name>
<comment type="caution">
    <text evidence="1">The sequence shown here is derived from an EMBL/GenBank/DDBJ whole genome shotgun (WGS) entry which is preliminary data.</text>
</comment>
<accession>A0A0S7XT47</accession>
<sequence>MAFPTWVSEQYCSPDSDESLENLVQNTCTEWVQFVPSWYQKDRFANEMSPEYEGMTARDECLRQAIQHAHSLDLKVMLKPHVDALNGDWRGTFEPTDSKTWFENYQKMITAYAELAEQEAVEVFSIGCEFVELTKSEFTSEWREVIKAVRQCYQQPLVYSANWWQEYPQIEFWADLDYIGIDAYFPLTNKTEPTLDELLTAWTPYLSEIESFHDSWKIPIILTEIGYRSIDGANLRPWDWQAPGVIDLEEQALCYQAVIKTLDGKPWFEGIYWWNWEPDPRLGGLDDKGFTPFGKPAEKVLERWYCEMTNKKKGERRR</sequence>
<evidence type="ECO:0008006" key="3">
    <source>
        <dbReference type="Google" id="ProtNLM"/>
    </source>
</evidence>
<dbReference type="EMBL" id="LIZX01000109">
    <property type="protein sequence ID" value="KPJ65591.1"/>
    <property type="molecule type" value="Genomic_DNA"/>
</dbReference>
<dbReference type="InterPro" id="IPR055151">
    <property type="entry name" value="GH113"/>
</dbReference>
<evidence type="ECO:0000313" key="2">
    <source>
        <dbReference type="Proteomes" id="UP000051861"/>
    </source>
</evidence>
<dbReference type="SUPFAM" id="SSF51445">
    <property type="entry name" value="(Trans)glycosidases"/>
    <property type="match status" value="1"/>
</dbReference>
<organism evidence="1 2">
    <name type="scientific">candidate division WOR-1 bacterium DG_54_3</name>
    <dbReference type="NCBI Taxonomy" id="1703775"/>
    <lineage>
        <taxon>Bacteria</taxon>
        <taxon>Bacillati</taxon>
        <taxon>Saganbacteria</taxon>
    </lineage>
</organism>
<dbReference type="AlphaFoldDB" id="A0A0S7XT47"/>
<dbReference type="Proteomes" id="UP000051861">
    <property type="component" value="Unassembled WGS sequence"/>
</dbReference>
<proteinExistence type="predicted"/>
<protein>
    <recommendedName>
        <fullName evidence="3">GTA TIM-barrel-like domain-containing protein</fullName>
    </recommendedName>
</protein>